<gene>
    <name evidence="1" type="ORF">ENLAB_29680</name>
</gene>
<name>A0ABN6NX05_9ENTE</name>
<proteinExistence type="predicted"/>
<keyword evidence="2" id="KW-1185">Reference proteome</keyword>
<accession>A0ABN6NX05</accession>
<reference evidence="1 2" key="1">
    <citation type="submission" date="2022-03" db="EMBL/GenBank/DDBJ databases">
        <title>Complete genome sequence of Enterococcus innesii DB-1.</title>
        <authorList>
            <person name="Fukuda D."/>
            <person name="Nolasco-Hipolito C."/>
        </authorList>
    </citation>
    <scope>NUCLEOTIDE SEQUENCE [LARGE SCALE GENOMIC DNA]</scope>
    <source>
        <strain evidence="1 2">DB-1</strain>
    </source>
</reference>
<protein>
    <submittedName>
        <fullName evidence="1">Uncharacterized protein</fullName>
    </submittedName>
</protein>
<evidence type="ECO:0000313" key="1">
    <source>
        <dbReference type="EMBL" id="BDG69404.1"/>
    </source>
</evidence>
<evidence type="ECO:0000313" key="2">
    <source>
        <dbReference type="Proteomes" id="UP000831692"/>
    </source>
</evidence>
<dbReference type="Proteomes" id="UP000831692">
    <property type="component" value="Chromosome"/>
</dbReference>
<dbReference type="EMBL" id="AP025635">
    <property type="protein sequence ID" value="BDG69404.1"/>
    <property type="molecule type" value="Genomic_DNA"/>
</dbReference>
<sequence length="75" mass="8671">MKIKNDYYTLKKVVEVISKIAVSVRTEGDIHSRLASILSDKTLLLSMDAGRENQSNEYLSFIHTYGKINFIRIYM</sequence>
<organism evidence="1 2">
    <name type="scientific">Enterococcus innesii</name>
    <dbReference type="NCBI Taxonomy" id="2839759"/>
    <lineage>
        <taxon>Bacteria</taxon>
        <taxon>Bacillati</taxon>
        <taxon>Bacillota</taxon>
        <taxon>Bacilli</taxon>
        <taxon>Lactobacillales</taxon>
        <taxon>Enterococcaceae</taxon>
        <taxon>Enterococcus</taxon>
    </lineage>
</organism>